<reference evidence="2" key="2">
    <citation type="submission" date="2018-03" db="EMBL/GenBank/DDBJ databases">
        <title>The Triticum urartu genome reveals the dynamic nature of wheat genome evolution.</title>
        <authorList>
            <person name="Ling H."/>
            <person name="Ma B."/>
            <person name="Shi X."/>
            <person name="Liu H."/>
            <person name="Dong L."/>
            <person name="Sun H."/>
            <person name="Cao Y."/>
            <person name="Gao Q."/>
            <person name="Zheng S."/>
            <person name="Li Y."/>
            <person name="Yu Y."/>
            <person name="Du H."/>
            <person name="Qi M."/>
            <person name="Li Y."/>
            <person name="Yu H."/>
            <person name="Cui Y."/>
            <person name="Wang N."/>
            <person name="Chen C."/>
            <person name="Wu H."/>
            <person name="Zhao Y."/>
            <person name="Zhang J."/>
            <person name="Li Y."/>
            <person name="Zhou W."/>
            <person name="Zhang B."/>
            <person name="Hu W."/>
            <person name="Eijk M."/>
            <person name="Tang J."/>
            <person name="Witsenboer H."/>
            <person name="Zhao S."/>
            <person name="Li Z."/>
            <person name="Zhang A."/>
            <person name="Wang D."/>
            <person name="Liang C."/>
        </authorList>
    </citation>
    <scope>NUCLEOTIDE SEQUENCE [LARGE SCALE GENOMIC DNA]</scope>
    <source>
        <strain evidence="2">cv. G1812</strain>
    </source>
</reference>
<dbReference type="Gramene" id="TuG1812G0700002231.01.T01">
    <property type="protein sequence ID" value="TuG1812G0700002231.01.T01.cds374287"/>
    <property type="gene ID" value="TuG1812G0700002231.01"/>
</dbReference>
<dbReference type="AlphaFoldDB" id="A0A8R7R3D6"/>
<protein>
    <submittedName>
        <fullName evidence="2">Uncharacterized protein</fullName>
    </submittedName>
</protein>
<feature type="region of interest" description="Disordered" evidence="1">
    <location>
        <begin position="70"/>
        <end position="90"/>
    </location>
</feature>
<feature type="compositionally biased region" description="Polar residues" evidence="1">
    <location>
        <begin position="81"/>
        <end position="90"/>
    </location>
</feature>
<reference evidence="3" key="1">
    <citation type="journal article" date="2013" name="Nature">
        <title>Draft genome of the wheat A-genome progenitor Triticum urartu.</title>
        <authorList>
            <person name="Ling H.Q."/>
            <person name="Zhao S."/>
            <person name="Liu D."/>
            <person name="Wang J."/>
            <person name="Sun H."/>
            <person name="Zhang C."/>
            <person name="Fan H."/>
            <person name="Li D."/>
            <person name="Dong L."/>
            <person name="Tao Y."/>
            <person name="Gao C."/>
            <person name="Wu H."/>
            <person name="Li Y."/>
            <person name="Cui Y."/>
            <person name="Guo X."/>
            <person name="Zheng S."/>
            <person name="Wang B."/>
            <person name="Yu K."/>
            <person name="Liang Q."/>
            <person name="Yang W."/>
            <person name="Lou X."/>
            <person name="Chen J."/>
            <person name="Feng M."/>
            <person name="Jian J."/>
            <person name="Zhang X."/>
            <person name="Luo G."/>
            <person name="Jiang Y."/>
            <person name="Liu J."/>
            <person name="Wang Z."/>
            <person name="Sha Y."/>
            <person name="Zhang B."/>
            <person name="Wu H."/>
            <person name="Tang D."/>
            <person name="Shen Q."/>
            <person name="Xue P."/>
            <person name="Zou S."/>
            <person name="Wang X."/>
            <person name="Liu X."/>
            <person name="Wang F."/>
            <person name="Yang Y."/>
            <person name="An X."/>
            <person name="Dong Z."/>
            <person name="Zhang K."/>
            <person name="Zhang X."/>
            <person name="Luo M.C."/>
            <person name="Dvorak J."/>
            <person name="Tong Y."/>
            <person name="Wang J."/>
            <person name="Yang H."/>
            <person name="Li Z."/>
            <person name="Wang D."/>
            <person name="Zhang A."/>
            <person name="Wang J."/>
        </authorList>
    </citation>
    <scope>NUCLEOTIDE SEQUENCE</scope>
    <source>
        <strain evidence="3">cv. G1812</strain>
    </source>
</reference>
<evidence type="ECO:0000256" key="1">
    <source>
        <dbReference type="SAM" id="MobiDB-lite"/>
    </source>
</evidence>
<dbReference type="Proteomes" id="UP000015106">
    <property type="component" value="Chromosome 7"/>
</dbReference>
<evidence type="ECO:0000313" key="3">
    <source>
        <dbReference type="Proteomes" id="UP000015106"/>
    </source>
</evidence>
<accession>A0A8R7R3D6</accession>
<name>A0A8R7R3D6_TRIUA</name>
<dbReference type="EnsemblPlants" id="TuG1812G0700002231.01.T01">
    <property type="protein sequence ID" value="TuG1812G0700002231.01.T01.cds374287"/>
    <property type="gene ID" value="TuG1812G0700002231.01"/>
</dbReference>
<evidence type="ECO:0000313" key="2">
    <source>
        <dbReference type="EnsemblPlants" id="TuG1812G0700002231.01.T01.cds374287"/>
    </source>
</evidence>
<feature type="compositionally biased region" description="Polar residues" evidence="1">
    <location>
        <begin position="136"/>
        <end position="151"/>
    </location>
</feature>
<organism evidence="2 3">
    <name type="scientific">Triticum urartu</name>
    <name type="common">Red wild einkorn</name>
    <name type="synonym">Crithodium urartu</name>
    <dbReference type="NCBI Taxonomy" id="4572"/>
    <lineage>
        <taxon>Eukaryota</taxon>
        <taxon>Viridiplantae</taxon>
        <taxon>Streptophyta</taxon>
        <taxon>Embryophyta</taxon>
        <taxon>Tracheophyta</taxon>
        <taxon>Spermatophyta</taxon>
        <taxon>Magnoliopsida</taxon>
        <taxon>Liliopsida</taxon>
        <taxon>Poales</taxon>
        <taxon>Poaceae</taxon>
        <taxon>BOP clade</taxon>
        <taxon>Pooideae</taxon>
        <taxon>Triticodae</taxon>
        <taxon>Triticeae</taxon>
        <taxon>Triticinae</taxon>
        <taxon>Triticum</taxon>
    </lineage>
</organism>
<keyword evidence="3" id="KW-1185">Reference proteome</keyword>
<feature type="region of interest" description="Disordered" evidence="1">
    <location>
        <begin position="136"/>
        <end position="165"/>
    </location>
</feature>
<gene>
    <name evidence="2" type="primary">LOC125521038</name>
</gene>
<sequence>MMPLLEYMLLQLSHTKSQCGPAGSGTSKGGPRSAMVMRRSGRPGTRNGSVGELTSACGLCVMTAPQTYEEKPPMPRVTSRGMPSSSAMSLAHTMNPSWTSRSGLGSTTARASANAGPSAAIAETKSTRCVVDGSSSVHCGASSEGNGSSMTAAPAPAPASPARMKGALRGVVKKVTAEARRRPSRRRARWSSGMAWPFAMKGSMAT</sequence>
<reference evidence="2" key="3">
    <citation type="submission" date="2022-06" db="UniProtKB">
        <authorList>
            <consortium name="EnsemblPlants"/>
        </authorList>
    </citation>
    <scope>IDENTIFICATION</scope>
</reference>
<proteinExistence type="predicted"/>